<dbReference type="Pfam" id="PF13671">
    <property type="entry name" value="AAA_33"/>
    <property type="match status" value="1"/>
</dbReference>
<comment type="catalytic activity">
    <reaction evidence="5">
        <text>D-gluconate + ATP = 6-phospho-D-gluconate + ADP + H(+)</text>
        <dbReference type="Rhea" id="RHEA:19433"/>
        <dbReference type="ChEBI" id="CHEBI:15378"/>
        <dbReference type="ChEBI" id="CHEBI:18391"/>
        <dbReference type="ChEBI" id="CHEBI:30616"/>
        <dbReference type="ChEBI" id="CHEBI:58759"/>
        <dbReference type="ChEBI" id="CHEBI:456216"/>
        <dbReference type="EC" id="2.7.1.12"/>
    </reaction>
</comment>
<organism evidence="6 7">
    <name type="scientific">Sphingomonas quercus</name>
    <dbReference type="NCBI Taxonomy" id="2842451"/>
    <lineage>
        <taxon>Bacteria</taxon>
        <taxon>Pseudomonadati</taxon>
        <taxon>Pseudomonadota</taxon>
        <taxon>Alphaproteobacteria</taxon>
        <taxon>Sphingomonadales</taxon>
        <taxon>Sphingomonadaceae</taxon>
        <taxon>Sphingomonas</taxon>
    </lineage>
</organism>
<comment type="caution">
    <text evidence="6">The sequence shown here is derived from an EMBL/GenBank/DDBJ whole genome shotgun (WGS) entry which is preliminary data.</text>
</comment>
<evidence type="ECO:0000313" key="6">
    <source>
        <dbReference type="EMBL" id="MBU3076659.1"/>
    </source>
</evidence>
<protein>
    <recommendedName>
        <fullName evidence="5">Gluconokinase</fullName>
        <ecNumber evidence="5">2.7.1.12</ecNumber>
    </recommendedName>
</protein>
<sequence>MGVSGSGKSTLGALLAQDLKCRFLEADDFHSAENVAKMRSGQPLVDEDRWPWLDRLGETIGAAISAEGAAVAACSALKRSYRERLCRAAGTPIAFILLNAGRDELVRRLGNRPGHFMPVSLLSSQLEALEIPAPDEQAITLDAGQPPADLVRAARQWLGLREKMAS</sequence>
<evidence type="ECO:0000256" key="3">
    <source>
        <dbReference type="ARBA" id="ARBA00022777"/>
    </source>
</evidence>
<comment type="similarity">
    <text evidence="5">Belongs to the gluconokinase GntK/GntV family.</text>
</comment>
<dbReference type="InterPro" id="IPR006001">
    <property type="entry name" value="Therm_gnt_kin"/>
</dbReference>
<proteinExistence type="inferred from homology"/>
<keyword evidence="4 5" id="KW-0067">ATP-binding</keyword>
<evidence type="ECO:0000256" key="5">
    <source>
        <dbReference type="RuleBase" id="RU363066"/>
    </source>
</evidence>
<dbReference type="PANTHER" id="PTHR43442:SF3">
    <property type="entry name" value="GLUCONOKINASE-RELATED"/>
    <property type="match status" value="1"/>
</dbReference>
<accession>A0ABS6BHB4</accession>
<keyword evidence="7" id="KW-1185">Reference proteome</keyword>
<keyword evidence="3 5" id="KW-0418">Kinase</keyword>
<dbReference type="EC" id="2.7.1.12" evidence="5"/>
<evidence type="ECO:0000256" key="4">
    <source>
        <dbReference type="ARBA" id="ARBA00022840"/>
    </source>
</evidence>
<evidence type="ECO:0000313" key="7">
    <source>
        <dbReference type="Proteomes" id="UP000776276"/>
    </source>
</evidence>
<evidence type="ECO:0000256" key="2">
    <source>
        <dbReference type="ARBA" id="ARBA00022741"/>
    </source>
</evidence>
<reference evidence="6 7" key="1">
    <citation type="submission" date="2021-06" db="EMBL/GenBank/DDBJ databases">
        <title>Sphingomonas sp. XMGL2, whole genome shotgun sequencing project.</title>
        <authorList>
            <person name="Zhao G."/>
            <person name="Shen L."/>
        </authorList>
    </citation>
    <scope>NUCLEOTIDE SEQUENCE [LARGE SCALE GENOMIC DNA]</scope>
    <source>
        <strain evidence="6 7">XMGL2</strain>
    </source>
</reference>
<gene>
    <name evidence="6" type="ORF">KOF26_02170</name>
</gene>
<dbReference type="Proteomes" id="UP000776276">
    <property type="component" value="Unassembled WGS sequence"/>
</dbReference>
<dbReference type="NCBIfam" id="TIGR01313">
    <property type="entry name" value="therm_gnt_kin"/>
    <property type="match status" value="1"/>
</dbReference>
<dbReference type="CDD" id="cd02021">
    <property type="entry name" value="GntK"/>
    <property type="match status" value="1"/>
</dbReference>
<dbReference type="PANTHER" id="PTHR43442">
    <property type="entry name" value="GLUCONOKINASE-RELATED"/>
    <property type="match status" value="1"/>
</dbReference>
<dbReference type="EMBL" id="JAHKRT010000001">
    <property type="protein sequence ID" value="MBU3076659.1"/>
    <property type="molecule type" value="Genomic_DNA"/>
</dbReference>
<keyword evidence="2 5" id="KW-0547">Nucleotide-binding</keyword>
<evidence type="ECO:0000256" key="1">
    <source>
        <dbReference type="ARBA" id="ARBA00022679"/>
    </source>
</evidence>
<name>A0ABS6BHB4_9SPHN</name>
<keyword evidence="1 5" id="KW-0808">Transferase</keyword>